<sequence>MLALLLVAALVIGLAVNVEAFLSDYSHQEGYFGADSLQAELLPADSHVLGTITADNPFSVYVVVSDSGYFEGLEGGRVVMKWENITKLNLNITVPDDGYYLVVKNGNVSQEIRIDLSSGR</sequence>
<dbReference type="AlphaFoldDB" id="I3ZTB4"/>
<dbReference type="KEGG" id="thm:CL1_0743"/>
<evidence type="ECO:0000313" key="2">
    <source>
        <dbReference type="Proteomes" id="UP000006064"/>
    </source>
</evidence>
<name>I3ZTB4_THECF</name>
<dbReference type="Proteomes" id="UP000006064">
    <property type="component" value="Chromosome"/>
</dbReference>
<keyword evidence="2" id="KW-1185">Reference proteome</keyword>
<evidence type="ECO:0000313" key="1">
    <source>
        <dbReference type="EMBL" id="AFL94948.1"/>
    </source>
</evidence>
<gene>
    <name evidence="1" type="ORF">CL1_0743</name>
</gene>
<dbReference type="EMBL" id="CP003651">
    <property type="protein sequence ID" value="AFL94948.1"/>
    <property type="molecule type" value="Genomic_DNA"/>
</dbReference>
<accession>I3ZTB4</accession>
<organism evidence="1 2">
    <name type="scientific">Thermococcus cleftensis (strain DSM 27260 / KACC 17922 / CL1)</name>
    <dbReference type="NCBI Taxonomy" id="163003"/>
    <lineage>
        <taxon>Archaea</taxon>
        <taxon>Methanobacteriati</taxon>
        <taxon>Methanobacteriota</taxon>
        <taxon>Thermococci</taxon>
        <taxon>Thermococcales</taxon>
        <taxon>Thermococcaceae</taxon>
        <taxon>Thermococcus</taxon>
    </lineage>
</organism>
<reference evidence="1 2" key="1">
    <citation type="journal article" date="2012" name="J. Bacteriol.">
        <title>Complete Genome Sequence of the Hyperthermophilic Archaeon Thermococcus sp. Strain CL1, Isolated from a Paralvinella sp. Polychaete Worm Collected from a Hydrothermal Vent.</title>
        <authorList>
            <person name="Jung J.H."/>
            <person name="Holden J.F."/>
            <person name="Seo D.H."/>
            <person name="Park K.H."/>
            <person name="Shin H."/>
            <person name="Ryu S."/>
            <person name="Lee J.H."/>
            <person name="Park C.S."/>
        </authorList>
    </citation>
    <scope>NUCLEOTIDE SEQUENCE [LARGE SCALE GENOMIC DNA]</scope>
    <source>
        <strain evidence="2">DSM 27260 / KACC 17922 / CL1</strain>
    </source>
</reference>
<dbReference type="HOGENOM" id="CLU_2056183_0_0_2"/>
<protein>
    <submittedName>
        <fullName evidence="1">Uncharacterized protein</fullName>
    </submittedName>
</protein>
<proteinExistence type="predicted"/>